<dbReference type="OrthoDB" id="194981at2759"/>
<organism evidence="1 2">
    <name type="scientific">Chrysochromulina tobinii</name>
    <dbReference type="NCBI Taxonomy" id="1460289"/>
    <lineage>
        <taxon>Eukaryota</taxon>
        <taxon>Haptista</taxon>
        <taxon>Haptophyta</taxon>
        <taxon>Prymnesiophyceae</taxon>
        <taxon>Prymnesiales</taxon>
        <taxon>Chrysochromulinaceae</taxon>
        <taxon>Chrysochromulina</taxon>
    </lineage>
</organism>
<dbReference type="Proteomes" id="UP000037460">
    <property type="component" value="Unassembled WGS sequence"/>
</dbReference>
<comment type="caution">
    <text evidence="1">The sequence shown here is derived from an EMBL/GenBank/DDBJ whole genome shotgun (WGS) entry which is preliminary data.</text>
</comment>
<proteinExistence type="predicted"/>
<dbReference type="AlphaFoldDB" id="A0A0M0LRV3"/>
<evidence type="ECO:0000313" key="2">
    <source>
        <dbReference type="Proteomes" id="UP000037460"/>
    </source>
</evidence>
<reference evidence="2" key="1">
    <citation type="journal article" date="2015" name="PLoS Genet.">
        <title>Genome Sequence and Transcriptome Analyses of Chrysochromulina tobin: Metabolic Tools for Enhanced Algal Fitness in the Prominent Order Prymnesiales (Haptophyceae).</title>
        <authorList>
            <person name="Hovde B.T."/>
            <person name="Deodato C.R."/>
            <person name="Hunsperger H.M."/>
            <person name="Ryken S.A."/>
            <person name="Yost W."/>
            <person name="Jha R.K."/>
            <person name="Patterson J."/>
            <person name="Monnat R.J. Jr."/>
            <person name="Barlow S.B."/>
            <person name="Starkenburg S.R."/>
            <person name="Cattolico R.A."/>
        </authorList>
    </citation>
    <scope>NUCLEOTIDE SEQUENCE</scope>
    <source>
        <strain evidence="2">CCMP291</strain>
    </source>
</reference>
<protein>
    <submittedName>
        <fullName evidence="1">Uncharacterized protein</fullName>
    </submittedName>
</protein>
<evidence type="ECO:0000313" key="1">
    <source>
        <dbReference type="EMBL" id="KOO53632.1"/>
    </source>
</evidence>
<keyword evidence="2" id="KW-1185">Reference proteome</keyword>
<dbReference type="EMBL" id="JWZX01000143">
    <property type="protein sequence ID" value="KOO53632.1"/>
    <property type="molecule type" value="Genomic_DNA"/>
</dbReference>
<sequence length="137" mass="15200">MLATTIGALALQVGLSAPKTQVRASAPQMFDVSPWKNIWNFDAQKACFDAWDPEKPRSYTNFNPFERNGDGAKCDTNGCFPGESRGYKSPLRPDVSWDQMQKEKVKLDDLAKSPKWGLKGKPGCYSMKWQTGLGAPP</sequence>
<gene>
    <name evidence="1" type="ORF">Ctob_014722</name>
</gene>
<accession>A0A0M0LRV3</accession>
<name>A0A0M0LRV3_9EUKA</name>